<feature type="domain" description="AMP-binding enzyme C-terminal" evidence="1">
    <location>
        <begin position="313"/>
        <end position="384"/>
    </location>
</feature>
<dbReference type="InterPro" id="IPR045851">
    <property type="entry name" value="AMP-bd_C_sf"/>
</dbReference>
<dbReference type="Gene3D" id="3.40.50.12780">
    <property type="entry name" value="N-terminal domain of ligase-like"/>
    <property type="match status" value="1"/>
</dbReference>
<evidence type="ECO:0000259" key="1">
    <source>
        <dbReference type="Pfam" id="PF13193"/>
    </source>
</evidence>
<dbReference type="GO" id="GO:0016874">
    <property type="term" value="F:ligase activity"/>
    <property type="evidence" value="ECO:0007669"/>
    <property type="project" value="UniProtKB-KW"/>
</dbReference>
<dbReference type="Pfam" id="PF13193">
    <property type="entry name" value="AMP-binding_C"/>
    <property type="match status" value="1"/>
</dbReference>
<dbReference type="Proteomes" id="UP000831304">
    <property type="component" value="Chromosome"/>
</dbReference>
<dbReference type="SUPFAM" id="SSF56801">
    <property type="entry name" value="Acetyl-CoA synthetase-like"/>
    <property type="match status" value="1"/>
</dbReference>
<evidence type="ECO:0000313" key="3">
    <source>
        <dbReference type="Proteomes" id="UP000831304"/>
    </source>
</evidence>
<organism evidence="2 3">
    <name type="scientific">Agromyces soli</name>
    <dbReference type="NCBI Taxonomy" id="659012"/>
    <lineage>
        <taxon>Bacteria</taxon>
        <taxon>Bacillati</taxon>
        <taxon>Actinomycetota</taxon>
        <taxon>Actinomycetes</taxon>
        <taxon>Micrococcales</taxon>
        <taxon>Microbacteriaceae</taxon>
        <taxon>Agromyces</taxon>
    </lineage>
</organism>
<protein>
    <submittedName>
        <fullName evidence="2">Long-chain fatty acid--CoA ligase</fullName>
    </submittedName>
</protein>
<name>A0ABY4AQL2_9MICO</name>
<proteinExistence type="predicted"/>
<evidence type="ECO:0000313" key="2">
    <source>
        <dbReference type="EMBL" id="UOE25079.1"/>
    </source>
</evidence>
<accession>A0ABY4AQL2</accession>
<dbReference type="RefSeq" id="WP_243567989.1">
    <property type="nucleotide sequence ID" value="NZ_BAAARD010000008.1"/>
</dbReference>
<gene>
    <name evidence="2" type="ORF">MTP13_12050</name>
</gene>
<dbReference type="PANTHER" id="PTHR43767">
    <property type="entry name" value="LONG-CHAIN-FATTY-ACID--COA LIGASE"/>
    <property type="match status" value="1"/>
</dbReference>
<dbReference type="InterPro" id="IPR050237">
    <property type="entry name" value="ATP-dep_AMP-bd_enzyme"/>
</dbReference>
<sequence length="415" mass="42411">MSSGWLGGAGERPALALGGRTLDYRALGRAVAAFEAPEDGGVIVVRPEAHPVDTIVAVLAGLERGRPVLVGAETAPAEPLPAGTELALTTSGSSAPSGRPRIVARSSASWLASSTPLAEATGAGPDSVVRITGPLHVSMHLYAALHALHLGATASDEPHRGTIVHATPTRLARLLDGPAVPPTAVVAGAAANSGLRARAAARGMRLVEYYGAAELSFVAIGEGDGLRAFPGVEIELRPSAAGRELWARSPYLALGVVGGGMLRRDLSGFATVGDLAETLPHDADGSGERRFRILGRGDAAITVAGETVLAEDVERRLGELPGVAAAVVVGERDELLGQRLVAVVELTPSAEPEAVLAAARSLPPAWRPRRWHRSEAIPTTPSGKTARGAVASGLAAGRYPRIASPVAVDEAEVGA</sequence>
<dbReference type="Gene3D" id="3.30.300.30">
    <property type="match status" value="1"/>
</dbReference>
<keyword evidence="2" id="KW-0436">Ligase</keyword>
<dbReference type="PANTHER" id="PTHR43767:SF1">
    <property type="entry name" value="NONRIBOSOMAL PEPTIDE SYNTHASE PES1 (EUROFUNG)-RELATED"/>
    <property type="match status" value="1"/>
</dbReference>
<dbReference type="EMBL" id="CP094533">
    <property type="protein sequence ID" value="UOE25079.1"/>
    <property type="molecule type" value="Genomic_DNA"/>
</dbReference>
<dbReference type="InterPro" id="IPR025110">
    <property type="entry name" value="AMP-bd_C"/>
</dbReference>
<keyword evidence="3" id="KW-1185">Reference proteome</keyword>
<reference evidence="2 3" key="1">
    <citation type="submission" date="2022-03" db="EMBL/GenBank/DDBJ databases">
        <title>Agromyces sp. isolated from the gut of P. brevitarsis seulensis larvae.</title>
        <authorList>
            <person name="Won M."/>
            <person name="Kwon S.-W."/>
        </authorList>
    </citation>
    <scope>NUCLEOTIDE SEQUENCE [LARGE SCALE GENOMIC DNA]</scope>
    <source>
        <strain evidence="2 3">KACC 16215</strain>
    </source>
</reference>
<dbReference type="InterPro" id="IPR042099">
    <property type="entry name" value="ANL_N_sf"/>
</dbReference>